<dbReference type="InterPro" id="IPR057326">
    <property type="entry name" value="KR_dom"/>
</dbReference>
<dbReference type="PRINTS" id="PR00081">
    <property type="entry name" value="GDHRDH"/>
</dbReference>
<dbReference type="PROSITE" id="PS00061">
    <property type="entry name" value="ADH_SHORT"/>
    <property type="match status" value="1"/>
</dbReference>
<dbReference type="SUPFAM" id="SSF51735">
    <property type="entry name" value="NAD(P)-binding Rossmann-fold domains"/>
    <property type="match status" value="1"/>
</dbReference>
<gene>
    <name evidence="3" type="ordered locus">RPC_0644</name>
</gene>
<name>Q21BL9_RHOPB</name>
<dbReference type="GO" id="GO:0016616">
    <property type="term" value="F:oxidoreductase activity, acting on the CH-OH group of donors, NAD or NADP as acceptor"/>
    <property type="evidence" value="ECO:0007669"/>
    <property type="project" value="UniProtKB-ARBA"/>
</dbReference>
<dbReference type="RefSeq" id="WP_011471125.1">
    <property type="nucleotide sequence ID" value="NC_007925.1"/>
</dbReference>
<dbReference type="eggNOG" id="COG1028">
    <property type="taxonomic scope" value="Bacteria"/>
</dbReference>
<dbReference type="HOGENOM" id="CLU_010194_2_10_5"/>
<dbReference type="EMBL" id="CP000301">
    <property type="protein sequence ID" value="ABD86217.1"/>
    <property type="molecule type" value="Genomic_DNA"/>
</dbReference>
<sequence>MGRLKGKIAIVTGSSSGIGKTTAEVFAREGATVVLVARRENRLSDLRAGIEANGGEAEYIVADLALRSECEKVVDDVIAKFGRIDILVNNAGIPDRHMPTSRTSDELWDSVIAVDLTSVFYLCRATLKHMEERGSGSIVNISSIGARGLAGAAYSSAKAGLLSLTRNIAIQYAGKNIRCNATLPGPTPTELNTPEALATFDPEMPAITARHFDLSVPECSTEDQANAILFFASDESKGLTGQCLTVDNGGTL</sequence>
<dbReference type="PANTHER" id="PTHR42760">
    <property type="entry name" value="SHORT-CHAIN DEHYDROGENASES/REDUCTASES FAMILY MEMBER"/>
    <property type="match status" value="1"/>
</dbReference>
<dbReference type="CDD" id="cd05233">
    <property type="entry name" value="SDR_c"/>
    <property type="match status" value="1"/>
</dbReference>
<organism evidence="3">
    <name type="scientific">Rhodopseudomonas palustris (strain BisB18)</name>
    <dbReference type="NCBI Taxonomy" id="316056"/>
    <lineage>
        <taxon>Bacteria</taxon>
        <taxon>Pseudomonadati</taxon>
        <taxon>Pseudomonadota</taxon>
        <taxon>Alphaproteobacteria</taxon>
        <taxon>Hyphomicrobiales</taxon>
        <taxon>Nitrobacteraceae</taxon>
        <taxon>Rhodopseudomonas</taxon>
    </lineage>
</organism>
<dbReference type="InterPro" id="IPR036291">
    <property type="entry name" value="NAD(P)-bd_dom_sf"/>
</dbReference>
<dbReference type="KEGG" id="rpc:RPC_0644"/>
<dbReference type="AlphaFoldDB" id="Q21BL9"/>
<evidence type="ECO:0000259" key="2">
    <source>
        <dbReference type="SMART" id="SM00822"/>
    </source>
</evidence>
<accession>Q21BL9</accession>
<dbReference type="STRING" id="316056.RPC_0644"/>
<evidence type="ECO:0000313" key="3">
    <source>
        <dbReference type="EMBL" id="ABD86217.1"/>
    </source>
</evidence>
<protein>
    <submittedName>
        <fullName evidence="3">Short-chain dehydrogenase/reductase SDR</fullName>
    </submittedName>
</protein>
<dbReference type="PRINTS" id="PR00080">
    <property type="entry name" value="SDRFAMILY"/>
</dbReference>
<comment type="similarity">
    <text evidence="1">Belongs to the short-chain dehydrogenases/reductases (SDR) family.</text>
</comment>
<dbReference type="Gene3D" id="3.40.50.720">
    <property type="entry name" value="NAD(P)-binding Rossmann-like Domain"/>
    <property type="match status" value="1"/>
</dbReference>
<proteinExistence type="inferred from homology"/>
<evidence type="ECO:0000256" key="1">
    <source>
        <dbReference type="ARBA" id="ARBA00006484"/>
    </source>
</evidence>
<reference evidence="3" key="1">
    <citation type="submission" date="2006-03" db="EMBL/GenBank/DDBJ databases">
        <title>Complete sequence of Rhodopseudomonas palustris BisB18.</title>
        <authorList>
            <consortium name="US DOE Joint Genome Institute"/>
            <person name="Copeland A."/>
            <person name="Lucas S."/>
            <person name="Lapidus A."/>
            <person name="Barry K."/>
            <person name="Detter J.C."/>
            <person name="Glavina del Rio T."/>
            <person name="Hammon N."/>
            <person name="Israni S."/>
            <person name="Dalin E."/>
            <person name="Tice H."/>
            <person name="Pitluck S."/>
            <person name="Chain P."/>
            <person name="Malfatti S."/>
            <person name="Shin M."/>
            <person name="Vergez L."/>
            <person name="Schmutz J."/>
            <person name="Larimer F."/>
            <person name="Land M."/>
            <person name="Hauser L."/>
            <person name="Pelletier D.A."/>
            <person name="Kyrpides N."/>
            <person name="Anderson I."/>
            <person name="Oda Y."/>
            <person name="Harwood C.S."/>
            <person name="Richardson P."/>
        </authorList>
    </citation>
    <scope>NUCLEOTIDE SEQUENCE [LARGE SCALE GENOMIC DNA]</scope>
    <source>
        <strain evidence="3">BisB18</strain>
    </source>
</reference>
<dbReference type="FunFam" id="3.40.50.720:FF:000084">
    <property type="entry name" value="Short-chain dehydrogenase reductase"/>
    <property type="match status" value="1"/>
</dbReference>
<dbReference type="OrthoDB" id="9790146at2"/>
<dbReference type="InterPro" id="IPR020904">
    <property type="entry name" value="Sc_DH/Rdtase_CS"/>
</dbReference>
<feature type="domain" description="Ketoreductase" evidence="2">
    <location>
        <begin position="7"/>
        <end position="187"/>
    </location>
</feature>
<dbReference type="Pfam" id="PF13561">
    <property type="entry name" value="adh_short_C2"/>
    <property type="match status" value="1"/>
</dbReference>
<dbReference type="SMART" id="SM00822">
    <property type="entry name" value="PKS_KR"/>
    <property type="match status" value="1"/>
</dbReference>
<dbReference type="InterPro" id="IPR002347">
    <property type="entry name" value="SDR_fam"/>
</dbReference>